<evidence type="ECO:0000256" key="9">
    <source>
        <dbReference type="ARBA" id="ARBA00049940"/>
    </source>
</evidence>
<feature type="transmembrane region" description="Helical" evidence="10">
    <location>
        <begin position="123"/>
        <end position="144"/>
    </location>
</feature>
<accession>A0A0K2AM74</accession>
<evidence type="ECO:0000256" key="1">
    <source>
        <dbReference type="ARBA" id="ARBA00004651"/>
    </source>
</evidence>
<dbReference type="GO" id="GO:0046872">
    <property type="term" value="F:metal ion binding"/>
    <property type="evidence" value="ECO:0007669"/>
    <property type="project" value="UniProtKB-KW"/>
</dbReference>
<comment type="activity regulation">
    <text evidence="10">Na(+) is not transported, but it plays an essential structural role and its presence is essential for fluoride channel function.</text>
</comment>
<dbReference type="GO" id="GO:0062054">
    <property type="term" value="F:fluoride channel activity"/>
    <property type="evidence" value="ECO:0007669"/>
    <property type="project" value="UniProtKB-UniRule"/>
</dbReference>
<feature type="transmembrane region" description="Helical" evidence="10">
    <location>
        <begin position="25"/>
        <end position="45"/>
    </location>
</feature>
<evidence type="ECO:0000256" key="4">
    <source>
        <dbReference type="ARBA" id="ARBA00022989"/>
    </source>
</evidence>
<evidence type="ECO:0000256" key="6">
    <source>
        <dbReference type="ARBA" id="ARBA00023303"/>
    </source>
</evidence>
<evidence type="ECO:0000256" key="10">
    <source>
        <dbReference type="HAMAP-Rule" id="MF_00454"/>
    </source>
</evidence>
<evidence type="ECO:0000256" key="2">
    <source>
        <dbReference type="ARBA" id="ARBA00022475"/>
    </source>
</evidence>
<dbReference type="HAMAP" id="MF_00454">
    <property type="entry name" value="FluC"/>
    <property type="match status" value="1"/>
</dbReference>
<comment type="similarity">
    <text evidence="7 10">Belongs to the fluoride channel Fluc/FEX (TC 1.A.43) family.</text>
</comment>
<organism evidence="11 12">
    <name type="scientific">Streptomyces ambofaciens (strain ATCC 23877 / 3486 / DSM 40053 / JCM 4204 / NBRC 12836 / NRRL B-2516)</name>
    <dbReference type="NCBI Taxonomy" id="278992"/>
    <lineage>
        <taxon>Bacteria</taxon>
        <taxon>Bacillati</taxon>
        <taxon>Actinomycetota</taxon>
        <taxon>Actinomycetes</taxon>
        <taxon>Kitasatosporales</taxon>
        <taxon>Streptomycetaceae</taxon>
        <taxon>Streptomyces</taxon>
    </lineage>
</organism>
<dbReference type="InterPro" id="IPR003691">
    <property type="entry name" value="FluC"/>
</dbReference>
<keyword evidence="2 10" id="KW-1003">Cell membrane</keyword>
<evidence type="ECO:0000256" key="7">
    <source>
        <dbReference type="ARBA" id="ARBA00035120"/>
    </source>
</evidence>
<dbReference type="GO" id="GO:0140114">
    <property type="term" value="P:cellular detoxification of fluoride"/>
    <property type="evidence" value="ECO:0007669"/>
    <property type="project" value="UniProtKB-UniRule"/>
</dbReference>
<dbReference type="AlphaFoldDB" id="A0A0K2AM74"/>
<dbReference type="EMBL" id="CP012382">
    <property type="protein sequence ID" value="AKZ54093.1"/>
    <property type="molecule type" value="Genomic_DNA"/>
</dbReference>
<gene>
    <name evidence="10 11" type="primary">crcB</name>
    <name evidence="10" type="synonym">fluC</name>
    <name evidence="11" type="ORF">SAM23877_1044</name>
</gene>
<evidence type="ECO:0000313" key="12">
    <source>
        <dbReference type="Proteomes" id="UP000061018"/>
    </source>
</evidence>
<evidence type="ECO:0000313" key="11">
    <source>
        <dbReference type="EMBL" id="AKZ54093.1"/>
    </source>
</evidence>
<keyword evidence="6 10" id="KW-0407">Ion channel</keyword>
<keyword evidence="10" id="KW-0479">Metal-binding</keyword>
<dbReference type="NCBIfam" id="TIGR00494">
    <property type="entry name" value="crcB"/>
    <property type="match status" value="1"/>
</dbReference>
<feature type="transmembrane region" description="Helical" evidence="10">
    <location>
        <begin position="57"/>
        <end position="82"/>
    </location>
</feature>
<feature type="binding site" evidence="10">
    <location>
        <position position="98"/>
    </location>
    <ligand>
        <name>Na(+)</name>
        <dbReference type="ChEBI" id="CHEBI:29101"/>
        <note>structural</note>
    </ligand>
</feature>
<proteinExistence type="inferred from homology"/>
<evidence type="ECO:0000256" key="5">
    <source>
        <dbReference type="ARBA" id="ARBA00023136"/>
    </source>
</evidence>
<feature type="transmembrane region" description="Helical" evidence="10">
    <location>
        <begin position="88"/>
        <end position="111"/>
    </location>
</feature>
<name>A0A0K2AM74_STRA7</name>
<keyword evidence="4 10" id="KW-1133">Transmembrane helix</keyword>
<dbReference type="Proteomes" id="UP000061018">
    <property type="component" value="Chromosome"/>
</dbReference>
<sequence>MGDAPPPERGAHRNRWHGPEGRGALVNWLLVAAGAMVGAPLRYLTDRAVRSRYDTDFPWGTLAVNVVGSLVLGLLTGAALAGATGSRLQLLLGTGLCGALTTYSTFSYETLRLAETGARPRAVVNVVVSVAAGVGAAFAGVTLADALWA</sequence>
<keyword evidence="10" id="KW-0406">Ion transport</keyword>
<keyword evidence="3 10" id="KW-0812">Transmembrane</keyword>
<feature type="binding site" evidence="10">
    <location>
        <position position="101"/>
    </location>
    <ligand>
        <name>Na(+)</name>
        <dbReference type="ChEBI" id="CHEBI:29101"/>
        <note>structural</note>
    </ligand>
</feature>
<dbReference type="Pfam" id="PF02537">
    <property type="entry name" value="CRCB"/>
    <property type="match status" value="1"/>
</dbReference>
<dbReference type="GO" id="GO:0005886">
    <property type="term" value="C:plasma membrane"/>
    <property type="evidence" value="ECO:0007669"/>
    <property type="project" value="UniProtKB-SubCell"/>
</dbReference>
<keyword evidence="10" id="KW-0813">Transport</keyword>
<evidence type="ECO:0000256" key="3">
    <source>
        <dbReference type="ARBA" id="ARBA00022692"/>
    </source>
</evidence>
<dbReference type="KEGG" id="samb:SAM23877_1044"/>
<evidence type="ECO:0000256" key="8">
    <source>
        <dbReference type="ARBA" id="ARBA00035585"/>
    </source>
</evidence>
<comment type="function">
    <text evidence="9 10">Fluoride-specific ion channel. Important for reducing fluoride concentration in the cell, thus reducing its toxicity.</text>
</comment>
<dbReference type="PANTHER" id="PTHR28259">
    <property type="entry name" value="FLUORIDE EXPORT PROTEIN 1-RELATED"/>
    <property type="match status" value="1"/>
</dbReference>
<keyword evidence="5 10" id="KW-0472">Membrane</keyword>
<reference evidence="12" key="1">
    <citation type="journal article" date="2015" name="J. Biotechnol.">
        <title>Complete genome sequence of Streptomyces ambofaciens ATCC 23877, the spiramycin producer.</title>
        <authorList>
            <person name="Thibessard A."/>
            <person name="Haas D."/>
            <person name="Gerbaud C."/>
            <person name="Aigle B."/>
            <person name="Lautru S."/>
            <person name="Pernodet J.L."/>
            <person name="Leblond P."/>
        </authorList>
    </citation>
    <scope>NUCLEOTIDE SEQUENCE [LARGE SCALE GENOMIC DNA]</scope>
    <source>
        <strain evidence="12">ATCC 23877 / 3486 / DSM 40053 / JCM 4204 / NBRC 12836 / NRRL B-2516</strain>
    </source>
</reference>
<protein>
    <recommendedName>
        <fullName evidence="10">Fluoride-specific ion channel FluC</fullName>
    </recommendedName>
</protein>
<dbReference type="STRING" id="1889.SAM40697_0913"/>
<comment type="subcellular location">
    <subcellularLocation>
        <location evidence="1 10">Cell membrane</location>
        <topology evidence="1 10">Multi-pass membrane protein</topology>
    </subcellularLocation>
</comment>
<keyword evidence="10" id="KW-0915">Sodium</keyword>
<dbReference type="PANTHER" id="PTHR28259:SF1">
    <property type="entry name" value="FLUORIDE EXPORT PROTEIN 1-RELATED"/>
    <property type="match status" value="1"/>
</dbReference>
<comment type="catalytic activity">
    <reaction evidence="8">
        <text>fluoride(in) = fluoride(out)</text>
        <dbReference type="Rhea" id="RHEA:76159"/>
        <dbReference type="ChEBI" id="CHEBI:17051"/>
    </reaction>
    <physiologicalReaction direction="left-to-right" evidence="8">
        <dbReference type="Rhea" id="RHEA:76160"/>
    </physiologicalReaction>
</comment>